<reference evidence="1 2" key="1">
    <citation type="submission" date="2016-10" db="EMBL/GenBank/DDBJ databases">
        <authorList>
            <person name="Varghese N."/>
            <person name="Submissions S."/>
        </authorList>
    </citation>
    <scope>NUCLEOTIDE SEQUENCE [LARGE SCALE GENOMIC DNA]</scope>
    <source>
        <strain evidence="1 2">DSM 17833</strain>
    </source>
</reference>
<dbReference type="Proteomes" id="UP000242418">
    <property type="component" value="Unassembled WGS sequence"/>
</dbReference>
<proteinExistence type="predicted"/>
<comment type="caution">
    <text evidence="1">The sequence shown here is derived from an EMBL/GenBank/DDBJ whole genome shotgun (WGS) entry which is preliminary data.</text>
</comment>
<dbReference type="InterPro" id="IPR010982">
    <property type="entry name" value="Lambda_DNA-bd_dom_sf"/>
</dbReference>
<evidence type="ECO:0000313" key="2">
    <source>
        <dbReference type="Proteomes" id="UP000242418"/>
    </source>
</evidence>
<dbReference type="GO" id="GO:0003677">
    <property type="term" value="F:DNA binding"/>
    <property type="evidence" value="ECO:0007669"/>
    <property type="project" value="InterPro"/>
</dbReference>
<sequence length="98" mass="10570">MARLEKTEAKEAIGRRLAQECSRLKLSQGAAAAIVGCSRRSWGYYESGSSSLDSLQLALLDPAGFDVLYIVTGRRSRRVKIVQRQDGGKALSLPAGSD</sequence>
<protein>
    <recommendedName>
        <fullName evidence="3">HTH cro/C1-type domain-containing protein</fullName>
    </recommendedName>
</protein>
<evidence type="ECO:0008006" key="3">
    <source>
        <dbReference type="Google" id="ProtNLM"/>
    </source>
</evidence>
<dbReference type="AlphaFoldDB" id="A0AB37ZGM3"/>
<dbReference type="EMBL" id="FMTL01000014">
    <property type="protein sequence ID" value="SCW90314.1"/>
    <property type="molecule type" value="Genomic_DNA"/>
</dbReference>
<organism evidence="1 2">
    <name type="scientific">Pseudomonas peli</name>
    <dbReference type="NCBI Taxonomy" id="592361"/>
    <lineage>
        <taxon>Bacteria</taxon>
        <taxon>Pseudomonadati</taxon>
        <taxon>Pseudomonadota</taxon>
        <taxon>Gammaproteobacteria</taxon>
        <taxon>Pseudomonadales</taxon>
        <taxon>Pseudomonadaceae</taxon>
        <taxon>Pseudomonas</taxon>
    </lineage>
</organism>
<dbReference type="SUPFAM" id="SSF47413">
    <property type="entry name" value="lambda repressor-like DNA-binding domains"/>
    <property type="match status" value="1"/>
</dbReference>
<accession>A0AB37ZGM3</accession>
<dbReference type="Pfam" id="PF13560">
    <property type="entry name" value="HTH_31"/>
    <property type="match status" value="1"/>
</dbReference>
<evidence type="ECO:0000313" key="1">
    <source>
        <dbReference type="EMBL" id="SCW90314.1"/>
    </source>
</evidence>
<name>A0AB37ZGM3_9PSED</name>
<dbReference type="Gene3D" id="1.10.260.40">
    <property type="entry name" value="lambda repressor-like DNA-binding domains"/>
    <property type="match status" value="1"/>
</dbReference>
<dbReference type="RefSeq" id="WP_244152930.1">
    <property type="nucleotide sequence ID" value="NZ_FMTL01000014.1"/>
</dbReference>
<gene>
    <name evidence="1" type="ORF">SAMN05216370_0130</name>
</gene>
<keyword evidence="2" id="KW-1185">Reference proteome</keyword>